<dbReference type="PANTHER" id="PTHR37461:SF1">
    <property type="entry name" value="ANTI-SIGMA-K FACTOR RSKA"/>
    <property type="match status" value="1"/>
</dbReference>
<evidence type="ECO:0000313" key="3">
    <source>
        <dbReference type="Proteomes" id="UP000759529"/>
    </source>
</evidence>
<organism evidence="2 3">
    <name type="scientific">Flavobacterium macrobrachii</name>
    <dbReference type="NCBI Taxonomy" id="591204"/>
    <lineage>
        <taxon>Bacteria</taxon>
        <taxon>Pseudomonadati</taxon>
        <taxon>Bacteroidota</taxon>
        <taxon>Flavobacteriia</taxon>
        <taxon>Flavobacteriales</taxon>
        <taxon>Flavobacteriaceae</taxon>
        <taxon>Flavobacterium</taxon>
    </lineage>
</organism>
<proteinExistence type="predicted"/>
<reference evidence="2 3" key="1">
    <citation type="submission" date="2021-02" db="EMBL/GenBank/DDBJ databases">
        <authorList>
            <person name="Jung H.S."/>
            <person name="Chun B.H."/>
            <person name="Jeon C.O."/>
        </authorList>
    </citation>
    <scope>NUCLEOTIDE SEQUENCE [LARGE SCALE GENOMIC DNA]</scope>
    <source>
        <strain evidence="2 3">LMG 25203</strain>
    </source>
</reference>
<evidence type="ECO:0000259" key="1">
    <source>
        <dbReference type="Pfam" id="PF10099"/>
    </source>
</evidence>
<sequence>MEAKEFIESGILELYVYGLLNETEIAEVQQMAKQYPEINKEIIAIEKAILNLSSSFSPFISHSQFEKIKAQLEIKHAAKIIDMKPINNRMQYIGWAASIALLIGIGYQYMELEKSNNQIINIEQEKGKLQETVVVLELKNKTTTDVLAIVRDENNKVIPLGGQTVAPTAKAKIYWNQKTDEVYVDASGLPEPPEGKVYQIWSLKLQPTLTPTSIGLLADFKANDTKIFAVDKTSGAEAFGITLEPAGGSATPTMEQLYTLGKV</sequence>
<evidence type="ECO:0000313" key="2">
    <source>
        <dbReference type="EMBL" id="MBM6499193.1"/>
    </source>
</evidence>
<dbReference type="InterPro" id="IPR051474">
    <property type="entry name" value="Anti-sigma-K/W_factor"/>
</dbReference>
<name>A0ABS2CW63_9FLAO</name>
<dbReference type="Proteomes" id="UP000759529">
    <property type="component" value="Unassembled WGS sequence"/>
</dbReference>
<dbReference type="EMBL" id="JACSOD020000471">
    <property type="protein sequence ID" value="MBM6499193.1"/>
    <property type="molecule type" value="Genomic_DNA"/>
</dbReference>
<accession>A0ABS2CW63</accession>
<dbReference type="RefSeq" id="WP_187657775.1">
    <property type="nucleotide sequence ID" value="NZ_JACSOD020000471.1"/>
</dbReference>
<gene>
    <name evidence="2" type="ORF">H9X54_007750</name>
</gene>
<dbReference type="PANTHER" id="PTHR37461">
    <property type="entry name" value="ANTI-SIGMA-K FACTOR RSKA"/>
    <property type="match status" value="1"/>
</dbReference>
<dbReference type="Pfam" id="PF10099">
    <property type="entry name" value="RskA_C"/>
    <property type="match status" value="1"/>
</dbReference>
<keyword evidence="3" id="KW-1185">Reference proteome</keyword>
<comment type="caution">
    <text evidence="2">The sequence shown here is derived from an EMBL/GenBank/DDBJ whole genome shotgun (WGS) entry which is preliminary data.</text>
</comment>
<protein>
    <submittedName>
        <fullName evidence="2">Anti-sigma factor</fullName>
    </submittedName>
</protein>
<dbReference type="InterPro" id="IPR018764">
    <property type="entry name" value="RskA_C"/>
</dbReference>
<feature type="domain" description="Anti-sigma K factor RskA C-terminal" evidence="1">
    <location>
        <begin position="96"/>
        <end position="253"/>
    </location>
</feature>